<proteinExistence type="predicted"/>
<dbReference type="EMBL" id="UINC01003534">
    <property type="protein sequence ID" value="SVA07175.1"/>
    <property type="molecule type" value="Genomic_DNA"/>
</dbReference>
<accession>A0A381ST00</accession>
<protein>
    <submittedName>
        <fullName evidence="1">Uncharacterized protein</fullName>
    </submittedName>
</protein>
<sequence>MALTGVRTMTVKTYSITQNFGTETRELEHSTVVRYNSNDRILDSTLYAHNIPLNSKYAYVSGPRDGVRLLRTHNRDLLMQFKYEYDLNGQLVSRALHTQKDSLKWKEFYKFDELMRIQKRIRFDPSRAINNKKGQSAKDPGHLVWGEIFSYDSTGLVLEHKELYDGFVIEITTYRIDSLGNSNKNQEYFDPSLMFRTTYKYNPSGSLKDEISVGRFGRAFKSKNYEYDLYGRNIKVNTFQSDGILIETLNRVYHDTESRITEIQVDSSKKLISRREIHLNRYQRPVVEEHFDDKSRLIQRRNMSYDSKGWLIQIHDYNMLRPGKDDEIIPISIITYEYE</sequence>
<name>A0A381ST00_9ZZZZ</name>
<organism evidence="1">
    <name type="scientific">marine metagenome</name>
    <dbReference type="NCBI Taxonomy" id="408172"/>
    <lineage>
        <taxon>unclassified sequences</taxon>
        <taxon>metagenomes</taxon>
        <taxon>ecological metagenomes</taxon>
    </lineage>
</organism>
<dbReference type="AlphaFoldDB" id="A0A381ST00"/>
<dbReference type="Gene3D" id="2.180.10.10">
    <property type="entry name" value="RHS repeat-associated core"/>
    <property type="match status" value="1"/>
</dbReference>
<reference evidence="1" key="1">
    <citation type="submission" date="2018-05" db="EMBL/GenBank/DDBJ databases">
        <authorList>
            <person name="Lanie J.A."/>
            <person name="Ng W.-L."/>
            <person name="Kazmierczak K.M."/>
            <person name="Andrzejewski T.M."/>
            <person name="Davidsen T.M."/>
            <person name="Wayne K.J."/>
            <person name="Tettelin H."/>
            <person name="Glass J.I."/>
            <person name="Rusch D."/>
            <person name="Podicherti R."/>
            <person name="Tsui H.-C.T."/>
            <person name="Winkler M.E."/>
        </authorList>
    </citation>
    <scope>NUCLEOTIDE SEQUENCE</scope>
</reference>
<gene>
    <name evidence="1" type="ORF">METZ01_LOCUS60029</name>
</gene>
<evidence type="ECO:0000313" key="1">
    <source>
        <dbReference type="EMBL" id="SVA07175.1"/>
    </source>
</evidence>